<proteinExistence type="predicted"/>
<sequence length="104" mass="11641">MSLTRKTAGGFTELHLDRSRVMNGGHSVSLDWTECWTSTPTFGHSVQCDPYSNFDDRQEQSNNQLSKMQLLDADIIVIISNIISSEFTEKPRRGLIPPTKSTPA</sequence>
<dbReference type="EMBL" id="JAQIZT010000001">
    <property type="protein sequence ID" value="KAJ7010078.1"/>
    <property type="molecule type" value="Genomic_DNA"/>
</dbReference>
<accession>A0AAD6RJA4</accession>
<evidence type="ECO:0000313" key="1">
    <source>
        <dbReference type="EMBL" id="KAJ7010078.1"/>
    </source>
</evidence>
<protein>
    <submittedName>
        <fullName evidence="1">Uncharacterized protein</fullName>
    </submittedName>
</protein>
<comment type="caution">
    <text evidence="1">The sequence shown here is derived from an EMBL/GenBank/DDBJ whole genome shotgun (WGS) entry which is preliminary data.</text>
</comment>
<dbReference type="Proteomes" id="UP001164929">
    <property type="component" value="Chromosome 1"/>
</dbReference>
<gene>
    <name evidence="1" type="ORF">NC653_000723</name>
</gene>
<reference evidence="1 2" key="1">
    <citation type="journal article" date="2023" name="Mol. Ecol. Resour.">
        <title>Chromosome-level genome assembly of a triploid poplar Populus alba 'Berolinensis'.</title>
        <authorList>
            <person name="Chen S."/>
            <person name="Yu Y."/>
            <person name="Wang X."/>
            <person name="Wang S."/>
            <person name="Zhang T."/>
            <person name="Zhou Y."/>
            <person name="He R."/>
            <person name="Meng N."/>
            <person name="Wang Y."/>
            <person name="Liu W."/>
            <person name="Liu Z."/>
            <person name="Liu J."/>
            <person name="Guo Q."/>
            <person name="Huang H."/>
            <person name="Sederoff R.R."/>
            <person name="Wang G."/>
            <person name="Qu G."/>
            <person name="Chen S."/>
        </authorList>
    </citation>
    <scope>NUCLEOTIDE SEQUENCE [LARGE SCALE GENOMIC DNA]</scope>
    <source>
        <strain evidence="1">SC-2020</strain>
    </source>
</reference>
<keyword evidence="2" id="KW-1185">Reference proteome</keyword>
<dbReference type="AlphaFoldDB" id="A0AAD6RJA4"/>
<evidence type="ECO:0000313" key="2">
    <source>
        <dbReference type="Proteomes" id="UP001164929"/>
    </source>
</evidence>
<name>A0AAD6RJA4_9ROSI</name>
<organism evidence="1 2">
    <name type="scientific">Populus alba x Populus x berolinensis</name>
    <dbReference type="NCBI Taxonomy" id="444605"/>
    <lineage>
        <taxon>Eukaryota</taxon>
        <taxon>Viridiplantae</taxon>
        <taxon>Streptophyta</taxon>
        <taxon>Embryophyta</taxon>
        <taxon>Tracheophyta</taxon>
        <taxon>Spermatophyta</taxon>
        <taxon>Magnoliopsida</taxon>
        <taxon>eudicotyledons</taxon>
        <taxon>Gunneridae</taxon>
        <taxon>Pentapetalae</taxon>
        <taxon>rosids</taxon>
        <taxon>fabids</taxon>
        <taxon>Malpighiales</taxon>
        <taxon>Salicaceae</taxon>
        <taxon>Saliceae</taxon>
        <taxon>Populus</taxon>
    </lineage>
</organism>